<evidence type="ECO:0000313" key="2">
    <source>
        <dbReference type="EMBL" id="CAI9175549.1"/>
    </source>
</evidence>
<feature type="compositionally biased region" description="Basic residues" evidence="1">
    <location>
        <begin position="175"/>
        <end position="186"/>
    </location>
</feature>
<accession>A0ABN8ZP93</accession>
<organism evidence="2 3">
    <name type="scientific">Rangifer tarandus platyrhynchus</name>
    <name type="common">Svalbard reindeer</name>
    <dbReference type="NCBI Taxonomy" id="3082113"/>
    <lineage>
        <taxon>Eukaryota</taxon>
        <taxon>Metazoa</taxon>
        <taxon>Chordata</taxon>
        <taxon>Craniata</taxon>
        <taxon>Vertebrata</taxon>
        <taxon>Euteleostomi</taxon>
        <taxon>Mammalia</taxon>
        <taxon>Eutheria</taxon>
        <taxon>Laurasiatheria</taxon>
        <taxon>Artiodactyla</taxon>
        <taxon>Ruminantia</taxon>
        <taxon>Pecora</taxon>
        <taxon>Cervidae</taxon>
        <taxon>Odocoileinae</taxon>
        <taxon>Rangifer</taxon>
    </lineage>
</organism>
<dbReference type="Proteomes" id="UP001176941">
    <property type="component" value="Chromosome 5"/>
</dbReference>
<evidence type="ECO:0000313" key="3">
    <source>
        <dbReference type="Proteomes" id="UP001176941"/>
    </source>
</evidence>
<gene>
    <name evidence="2" type="ORF">MRATA1EN1_LOCUS24511</name>
</gene>
<feature type="region of interest" description="Disordered" evidence="1">
    <location>
        <begin position="167"/>
        <end position="186"/>
    </location>
</feature>
<reference evidence="2" key="1">
    <citation type="submission" date="2023-04" db="EMBL/GenBank/DDBJ databases">
        <authorList>
            <consortium name="ELIXIR-Norway"/>
        </authorList>
    </citation>
    <scope>NUCLEOTIDE SEQUENCE [LARGE SCALE GENOMIC DNA]</scope>
</reference>
<name>A0ABN8ZP93_RANTA</name>
<protein>
    <submittedName>
        <fullName evidence="2">Uncharacterized protein</fullName>
    </submittedName>
</protein>
<sequence length="186" mass="20367">MGEKKSLSFSNNCKGQECATVAPRTTWRDALQWRTRLLPLVPGGWWEADWEIASAICPEPRSWSICAFLRGRTVCFYLCHLKAGLPAPKGSARPACCAGALAERSLLPPQDWKGASKRGRSARSSAPPAFVYARPARGLRKGLFKWLPGNKGGPGARLHYGLIGHTGRPAPRPPHCGHHRALPRSR</sequence>
<evidence type="ECO:0000256" key="1">
    <source>
        <dbReference type="SAM" id="MobiDB-lite"/>
    </source>
</evidence>
<proteinExistence type="predicted"/>
<dbReference type="EMBL" id="OX459941">
    <property type="protein sequence ID" value="CAI9175549.1"/>
    <property type="molecule type" value="Genomic_DNA"/>
</dbReference>
<keyword evidence="3" id="KW-1185">Reference proteome</keyword>